<comment type="caution">
    <text evidence="1">The sequence shown here is derived from an EMBL/GenBank/DDBJ whole genome shotgun (WGS) entry which is preliminary data.</text>
</comment>
<sequence length="133" mass="15464">MSQRAKRKNRFADNLDNTLDNVEMILTHINNMESKRGTIEDRYINAELKNSYIDLEIAMALSAVILRKLSESQFIELKGNMRNDINTLIHSNRFEYNKRSGKIFVYSKKSTEVVDVEAFIAYGRKIIDELEAN</sequence>
<evidence type="ECO:0000313" key="1">
    <source>
        <dbReference type="EMBL" id="HIU14074.1"/>
    </source>
</evidence>
<organism evidence="1 2">
    <name type="scientific">Candidatus Fimiplasma intestinipullorum</name>
    <dbReference type="NCBI Taxonomy" id="2840825"/>
    <lineage>
        <taxon>Bacteria</taxon>
        <taxon>Bacillati</taxon>
        <taxon>Bacillota</taxon>
        <taxon>Clostridia</taxon>
        <taxon>Eubacteriales</taxon>
        <taxon>Candidatus Fimiplasma</taxon>
    </lineage>
</organism>
<reference evidence="1" key="1">
    <citation type="submission" date="2020-10" db="EMBL/GenBank/DDBJ databases">
        <authorList>
            <person name="Gilroy R."/>
        </authorList>
    </citation>
    <scope>NUCLEOTIDE SEQUENCE</scope>
    <source>
        <strain evidence="1">CHK195-11698</strain>
    </source>
</reference>
<gene>
    <name evidence="1" type="ORF">IAD15_08405</name>
</gene>
<proteinExistence type="predicted"/>
<name>A0A9D1HRC0_9FIRM</name>
<reference evidence="1" key="2">
    <citation type="journal article" date="2021" name="PeerJ">
        <title>Extensive microbial diversity within the chicken gut microbiome revealed by metagenomics and culture.</title>
        <authorList>
            <person name="Gilroy R."/>
            <person name="Ravi A."/>
            <person name="Getino M."/>
            <person name="Pursley I."/>
            <person name="Horton D.L."/>
            <person name="Alikhan N.F."/>
            <person name="Baker D."/>
            <person name="Gharbi K."/>
            <person name="Hall N."/>
            <person name="Watson M."/>
            <person name="Adriaenssens E.M."/>
            <person name="Foster-Nyarko E."/>
            <person name="Jarju S."/>
            <person name="Secka A."/>
            <person name="Antonio M."/>
            <person name="Oren A."/>
            <person name="Chaudhuri R.R."/>
            <person name="La Ragione R."/>
            <person name="Hildebrand F."/>
            <person name="Pallen M.J."/>
        </authorList>
    </citation>
    <scope>NUCLEOTIDE SEQUENCE</scope>
    <source>
        <strain evidence="1">CHK195-11698</strain>
    </source>
</reference>
<protein>
    <submittedName>
        <fullName evidence="1">Uncharacterized protein</fullName>
    </submittedName>
</protein>
<dbReference type="Proteomes" id="UP000824175">
    <property type="component" value="Unassembled WGS sequence"/>
</dbReference>
<evidence type="ECO:0000313" key="2">
    <source>
        <dbReference type="Proteomes" id="UP000824175"/>
    </source>
</evidence>
<accession>A0A9D1HRC0</accession>
<dbReference type="AlphaFoldDB" id="A0A9D1HRC0"/>
<dbReference type="EMBL" id="DVMJ01000071">
    <property type="protein sequence ID" value="HIU14074.1"/>
    <property type="molecule type" value="Genomic_DNA"/>
</dbReference>